<dbReference type="InterPro" id="IPR013087">
    <property type="entry name" value="Znf_C2H2_type"/>
</dbReference>
<dbReference type="GO" id="GO:0008270">
    <property type="term" value="F:zinc ion binding"/>
    <property type="evidence" value="ECO:0007669"/>
    <property type="project" value="UniProtKB-KW"/>
</dbReference>
<dbReference type="SUPFAM" id="SSF57667">
    <property type="entry name" value="beta-beta-alpha zinc fingers"/>
    <property type="match status" value="2"/>
</dbReference>
<dbReference type="CDD" id="cd22541">
    <property type="entry name" value="SP5_N"/>
    <property type="match status" value="1"/>
</dbReference>
<evidence type="ECO:0000256" key="2">
    <source>
        <dbReference type="ARBA" id="ARBA00022723"/>
    </source>
</evidence>
<keyword evidence="5" id="KW-0862">Zinc</keyword>
<evidence type="ECO:0000256" key="10">
    <source>
        <dbReference type="ARBA" id="ARBA00038409"/>
    </source>
</evidence>
<keyword evidence="7" id="KW-0238">DNA-binding</keyword>
<sequence length="356" mass="40711">MSTLASVQHGFAIPFNEKGNSDISPLTGINHGWNPYSTPYCNHSFSRQQQVDYLISEANRDRVNTNKNYYHNQHILQGLQNHEQQLWLHDNGSIQSHHLLRQDNYANNGFHYNGYQQHTIDNDALPHQNKLYAAALMKIQHNTNTHVRRSSRCKCTNCQEVMADGCKKKQHACSWPGCAKAYGKMSHLKAHLRMHAGERPFTCTWIYCTKAFTRSDELQRHMRTHTGEKRFSCHLCSKKFMRSDHLSKHLKTHESREQRLGLSQANVNVDAEGGRGDWRQEEYTSFADGGQVSALTANSVQSRELLDTPPVSDNDLADLKNKNRNSIISSPTANTMMFDIPESPFSYFDDGFAELL</sequence>
<evidence type="ECO:0000256" key="4">
    <source>
        <dbReference type="ARBA" id="ARBA00022771"/>
    </source>
</evidence>
<proteinExistence type="inferred from homology"/>
<name>A0AAN8X8W4_HALRR</name>
<evidence type="ECO:0000256" key="5">
    <source>
        <dbReference type="ARBA" id="ARBA00022833"/>
    </source>
</evidence>
<keyword evidence="8" id="KW-0804">Transcription</keyword>
<keyword evidence="14" id="KW-1185">Reference proteome</keyword>
<protein>
    <recommendedName>
        <fullName evidence="12">C2H2-type domain-containing protein</fullName>
    </recommendedName>
</protein>
<dbReference type="Pfam" id="PF00096">
    <property type="entry name" value="zf-C2H2"/>
    <property type="match status" value="2"/>
</dbReference>
<dbReference type="PANTHER" id="PTHR23235:SF170">
    <property type="entry name" value="FI01014P-RELATED"/>
    <property type="match status" value="1"/>
</dbReference>
<dbReference type="Proteomes" id="UP001381693">
    <property type="component" value="Unassembled WGS sequence"/>
</dbReference>
<dbReference type="GO" id="GO:0000981">
    <property type="term" value="F:DNA-binding transcription factor activity, RNA polymerase II-specific"/>
    <property type="evidence" value="ECO:0007669"/>
    <property type="project" value="TreeGrafter"/>
</dbReference>
<dbReference type="FunFam" id="3.30.160.60:FF:000014">
    <property type="entry name" value="Transcription factor Sp3"/>
    <property type="match status" value="1"/>
</dbReference>
<dbReference type="Gene3D" id="3.30.160.60">
    <property type="entry name" value="Classic Zinc Finger"/>
    <property type="match status" value="3"/>
</dbReference>
<keyword evidence="9" id="KW-0539">Nucleus</keyword>
<evidence type="ECO:0000313" key="14">
    <source>
        <dbReference type="Proteomes" id="UP001381693"/>
    </source>
</evidence>
<keyword evidence="2" id="KW-0479">Metal-binding</keyword>
<evidence type="ECO:0000256" key="3">
    <source>
        <dbReference type="ARBA" id="ARBA00022737"/>
    </source>
</evidence>
<dbReference type="PROSITE" id="PS00028">
    <property type="entry name" value="ZINC_FINGER_C2H2_1"/>
    <property type="match status" value="3"/>
</dbReference>
<dbReference type="FunFam" id="3.30.160.60:FF:000100">
    <property type="entry name" value="Zinc finger 45-like"/>
    <property type="match status" value="1"/>
</dbReference>
<accession>A0AAN8X8W4</accession>
<organism evidence="13 14">
    <name type="scientific">Halocaridina rubra</name>
    <name type="common">Hawaiian red shrimp</name>
    <dbReference type="NCBI Taxonomy" id="373956"/>
    <lineage>
        <taxon>Eukaryota</taxon>
        <taxon>Metazoa</taxon>
        <taxon>Ecdysozoa</taxon>
        <taxon>Arthropoda</taxon>
        <taxon>Crustacea</taxon>
        <taxon>Multicrustacea</taxon>
        <taxon>Malacostraca</taxon>
        <taxon>Eumalacostraca</taxon>
        <taxon>Eucarida</taxon>
        <taxon>Decapoda</taxon>
        <taxon>Pleocyemata</taxon>
        <taxon>Caridea</taxon>
        <taxon>Atyoidea</taxon>
        <taxon>Atyidae</taxon>
        <taxon>Halocaridina</taxon>
    </lineage>
</organism>
<evidence type="ECO:0000256" key="7">
    <source>
        <dbReference type="ARBA" id="ARBA00023125"/>
    </source>
</evidence>
<comment type="similarity">
    <text evidence="10">Belongs to the Sp1 C2H2-type zinc-finger protein family.</text>
</comment>
<evidence type="ECO:0000313" key="13">
    <source>
        <dbReference type="EMBL" id="KAK7078737.1"/>
    </source>
</evidence>
<gene>
    <name evidence="13" type="ORF">SK128_020489</name>
</gene>
<dbReference type="PANTHER" id="PTHR23235">
    <property type="entry name" value="KRUEPPEL-LIKE TRANSCRIPTION FACTOR"/>
    <property type="match status" value="1"/>
</dbReference>
<evidence type="ECO:0000256" key="8">
    <source>
        <dbReference type="ARBA" id="ARBA00023163"/>
    </source>
</evidence>
<feature type="domain" description="C2H2-type" evidence="12">
    <location>
        <begin position="201"/>
        <end position="230"/>
    </location>
</feature>
<dbReference type="AlphaFoldDB" id="A0AAN8X8W4"/>
<comment type="subcellular location">
    <subcellularLocation>
        <location evidence="1">Nucleus</location>
    </subcellularLocation>
</comment>
<evidence type="ECO:0000259" key="12">
    <source>
        <dbReference type="PROSITE" id="PS50157"/>
    </source>
</evidence>
<comment type="caution">
    <text evidence="13">The sequence shown here is derived from an EMBL/GenBank/DDBJ whole genome shotgun (WGS) entry which is preliminary data.</text>
</comment>
<dbReference type="GO" id="GO:0005634">
    <property type="term" value="C:nucleus"/>
    <property type="evidence" value="ECO:0007669"/>
    <property type="project" value="UniProtKB-SubCell"/>
</dbReference>
<dbReference type="SMART" id="SM00355">
    <property type="entry name" value="ZnF_C2H2"/>
    <property type="match status" value="3"/>
</dbReference>
<evidence type="ECO:0000256" key="1">
    <source>
        <dbReference type="ARBA" id="ARBA00004123"/>
    </source>
</evidence>
<keyword evidence="6" id="KW-0805">Transcription regulation</keyword>
<keyword evidence="4 11" id="KW-0863">Zinc-finger</keyword>
<dbReference type="PROSITE" id="PS50157">
    <property type="entry name" value="ZINC_FINGER_C2H2_2"/>
    <property type="match status" value="3"/>
</dbReference>
<reference evidence="13 14" key="1">
    <citation type="submission" date="2023-11" db="EMBL/GenBank/DDBJ databases">
        <title>Halocaridina rubra genome assembly.</title>
        <authorList>
            <person name="Smith C."/>
        </authorList>
    </citation>
    <scope>NUCLEOTIDE SEQUENCE [LARGE SCALE GENOMIC DNA]</scope>
    <source>
        <strain evidence="13">EP-1</strain>
        <tissue evidence="13">Whole</tissue>
    </source>
</reference>
<evidence type="ECO:0000256" key="6">
    <source>
        <dbReference type="ARBA" id="ARBA00023015"/>
    </source>
</evidence>
<keyword evidence="3" id="KW-0677">Repeat</keyword>
<evidence type="ECO:0000256" key="11">
    <source>
        <dbReference type="PROSITE-ProRule" id="PRU00042"/>
    </source>
</evidence>
<dbReference type="InterPro" id="IPR036236">
    <property type="entry name" value="Znf_C2H2_sf"/>
</dbReference>
<dbReference type="EMBL" id="JAXCGZ010007684">
    <property type="protein sequence ID" value="KAK7078737.1"/>
    <property type="molecule type" value="Genomic_DNA"/>
</dbReference>
<evidence type="ECO:0000256" key="9">
    <source>
        <dbReference type="ARBA" id="ARBA00023242"/>
    </source>
</evidence>
<feature type="domain" description="C2H2-type" evidence="12">
    <location>
        <begin position="171"/>
        <end position="200"/>
    </location>
</feature>
<feature type="domain" description="C2H2-type" evidence="12">
    <location>
        <begin position="231"/>
        <end position="258"/>
    </location>
</feature>
<dbReference type="GO" id="GO:0000978">
    <property type="term" value="F:RNA polymerase II cis-regulatory region sequence-specific DNA binding"/>
    <property type="evidence" value="ECO:0007669"/>
    <property type="project" value="TreeGrafter"/>
</dbReference>